<feature type="repeat" description="ANK" evidence="1">
    <location>
        <begin position="515"/>
        <end position="540"/>
    </location>
</feature>
<reference evidence="2 3" key="1">
    <citation type="submission" date="2019-06" db="EMBL/GenBank/DDBJ databases">
        <authorList>
            <person name="Broberg M."/>
        </authorList>
    </citation>
    <scope>NUCLEOTIDE SEQUENCE [LARGE SCALE GENOMIC DNA]</scope>
</reference>
<feature type="repeat" description="ANK" evidence="1">
    <location>
        <begin position="481"/>
        <end position="513"/>
    </location>
</feature>
<dbReference type="Pfam" id="PF12796">
    <property type="entry name" value="Ank_2"/>
    <property type="match status" value="1"/>
</dbReference>
<sequence length="809" mass="89820">MPRTKAYLGTPDIASQPRTFAHLVFVAEHIIGHENGLMEVLGAVASVVTLLEVGGKTGKFIKGIHNIPESFAELREEIGFLKAISAELSKAQEAISSGIHSTRLKACWPTSIESIRKSFEEVIRELEDIQKKCERRKPETEPAAKRLAWLSHRSRISTLLRKAENAKANLGLALNVFALTVMNAQIPTTGQGDDPRKVYEIENGGGIESEPEMTEKSTCITVMGQKVESPVRSSVVAKMRQIYAGRCRCQHQKQSWRIQSPAWASQLVGGFEVRGWSSRADSSSPDTGCTCLKKERGLLDNAQSHGSFAAKFFLGKSFLTVEFAMRPVHRRPFNSSHWILLERSKDSLQMRMSQMGVTYSPDDQQEDGTTIVPIMIELKSYDALELLLDEWQSVLSRAGLPRQVGYAVRSEQMVMVRHGEQNERKARILEKVASYVWDEETEPEATPFHEAAIDGDALEMQLVLDKLGSASIKIIDDLDRTGCSALHHAARLGNREAVEALIRGGANINIKDGKDGMTPLMLAAWNGRVECMRALLEPGAGKRNEVNQRSNFGYTAMDCAVFSCNPRSVRLLIEYGASVSGCDLSGSTLLHKLSSVFCPERDTQEILGLILESGKLCIDARDNHGISPLVRAIELNNVSTLRCLIEAGASLTAQDNYQNNLMHHAAGKAHLEILEYLLTQDLSELDVKHTNVGDETPWDCLIQSMYIEPWQLPALQRQPSMKEATAFAQLHQAIEYMYTEKDISLLQHALDSLLIESPDITTACAHLARLSQRKKENSNSGDYAFYRALENDVRAWPSGKPLSDIRNAI</sequence>
<dbReference type="PROSITE" id="PS50088">
    <property type="entry name" value="ANK_REPEAT"/>
    <property type="match status" value="3"/>
</dbReference>
<proteinExistence type="predicted"/>
<protein>
    <recommendedName>
        <fullName evidence="4">NACHT-NTPase and P-loop NTPases N-terminal domain-containing protein</fullName>
    </recommendedName>
</protein>
<name>A0ABY6U4W9_BIOOC</name>
<dbReference type="Gene3D" id="1.25.40.20">
    <property type="entry name" value="Ankyrin repeat-containing domain"/>
    <property type="match status" value="1"/>
</dbReference>
<gene>
    <name evidence="2" type="ORF">CLO192961_LOCUS183017</name>
</gene>
<dbReference type="Pfam" id="PF13637">
    <property type="entry name" value="Ank_4"/>
    <property type="match status" value="1"/>
</dbReference>
<dbReference type="SMART" id="SM00248">
    <property type="entry name" value="ANK"/>
    <property type="match status" value="6"/>
</dbReference>
<dbReference type="PANTHER" id="PTHR24184:SF11">
    <property type="entry name" value="ANKYRIN REPEAT AND SOCS BOX CONTAINING 3"/>
    <property type="match status" value="1"/>
</dbReference>
<evidence type="ECO:0000313" key="2">
    <source>
        <dbReference type="EMBL" id="VUC26120.1"/>
    </source>
</evidence>
<comment type="caution">
    <text evidence="2">The sequence shown here is derived from an EMBL/GenBank/DDBJ whole genome shotgun (WGS) entry which is preliminary data.</text>
</comment>
<accession>A0ABY6U4W9</accession>
<organism evidence="2 3">
    <name type="scientific">Bionectria ochroleuca</name>
    <name type="common">Gliocladium roseum</name>
    <dbReference type="NCBI Taxonomy" id="29856"/>
    <lineage>
        <taxon>Eukaryota</taxon>
        <taxon>Fungi</taxon>
        <taxon>Dikarya</taxon>
        <taxon>Ascomycota</taxon>
        <taxon>Pezizomycotina</taxon>
        <taxon>Sordariomycetes</taxon>
        <taxon>Hypocreomycetidae</taxon>
        <taxon>Hypocreales</taxon>
        <taxon>Bionectriaceae</taxon>
        <taxon>Clonostachys</taxon>
    </lineage>
</organism>
<feature type="repeat" description="ANK" evidence="1">
    <location>
        <begin position="624"/>
        <end position="656"/>
    </location>
</feature>
<evidence type="ECO:0008006" key="4">
    <source>
        <dbReference type="Google" id="ProtNLM"/>
    </source>
</evidence>
<dbReference type="PROSITE" id="PS50297">
    <property type="entry name" value="ANK_REP_REGION"/>
    <property type="match status" value="3"/>
</dbReference>
<dbReference type="InterPro" id="IPR002110">
    <property type="entry name" value="Ankyrin_rpt"/>
</dbReference>
<keyword evidence="3" id="KW-1185">Reference proteome</keyword>
<dbReference type="PANTHER" id="PTHR24184">
    <property type="entry name" value="SI:CH211-189E2.2"/>
    <property type="match status" value="1"/>
</dbReference>
<keyword evidence="1" id="KW-0040">ANK repeat</keyword>
<evidence type="ECO:0000256" key="1">
    <source>
        <dbReference type="PROSITE-ProRule" id="PRU00023"/>
    </source>
</evidence>
<dbReference type="InterPro" id="IPR036770">
    <property type="entry name" value="Ankyrin_rpt-contain_sf"/>
</dbReference>
<dbReference type="Proteomes" id="UP000766486">
    <property type="component" value="Unassembled WGS sequence"/>
</dbReference>
<evidence type="ECO:0000313" key="3">
    <source>
        <dbReference type="Proteomes" id="UP000766486"/>
    </source>
</evidence>
<dbReference type="EMBL" id="CABFNS010000743">
    <property type="protein sequence ID" value="VUC26120.1"/>
    <property type="molecule type" value="Genomic_DNA"/>
</dbReference>
<dbReference type="SUPFAM" id="SSF48403">
    <property type="entry name" value="Ankyrin repeat"/>
    <property type="match status" value="1"/>
</dbReference>